<dbReference type="Proteomes" id="UP000712600">
    <property type="component" value="Unassembled WGS sequence"/>
</dbReference>
<name>A0A8S9RJA1_BRACR</name>
<sequence length="104" mass="11367">MVDVSFFLAVYSSSVPKPISHNLGQDKQVEVNENPPDALGAGASKDVLDVLWMDDMITWLPKKGLVRAKLKGRAFWKSKTFILKSMNISGEGRLMAGLKSTSNG</sequence>
<gene>
    <name evidence="1" type="ORF">F2Q69_00061427</name>
</gene>
<protein>
    <submittedName>
        <fullName evidence="1">Uncharacterized protein</fullName>
    </submittedName>
</protein>
<reference evidence="1" key="1">
    <citation type="submission" date="2019-12" db="EMBL/GenBank/DDBJ databases">
        <title>Genome sequencing and annotation of Brassica cretica.</title>
        <authorList>
            <person name="Studholme D.J."/>
            <person name="Sarris P."/>
        </authorList>
    </citation>
    <scope>NUCLEOTIDE SEQUENCE</scope>
    <source>
        <strain evidence="1">PFS-109/04</strain>
        <tissue evidence="1">Leaf</tissue>
    </source>
</reference>
<evidence type="ECO:0000313" key="1">
    <source>
        <dbReference type="EMBL" id="KAF3572756.1"/>
    </source>
</evidence>
<proteinExistence type="predicted"/>
<dbReference type="EMBL" id="QGKX02000095">
    <property type="protein sequence ID" value="KAF3572756.1"/>
    <property type="molecule type" value="Genomic_DNA"/>
</dbReference>
<accession>A0A8S9RJA1</accession>
<evidence type="ECO:0000313" key="2">
    <source>
        <dbReference type="Proteomes" id="UP000712600"/>
    </source>
</evidence>
<dbReference type="AlphaFoldDB" id="A0A8S9RJA1"/>
<organism evidence="1 2">
    <name type="scientific">Brassica cretica</name>
    <name type="common">Mustard</name>
    <dbReference type="NCBI Taxonomy" id="69181"/>
    <lineage>
        <taxon>Eukaryota</taxon>
        <taxon>Viridiplantae</taxon>
        <taxon>Streptophyta</taxon>
        <taxon>Embryophyta</taxon>
        <taxon>Tracheophyta</taxon>
        <taxon>Spermatophyta</taxon>
        <taxon>Magnoliopsida</taxon>
        <taxon>eudicotyledons</taxon>
        <taxon>Gunneridae</taxon>
        <taxon>Pentapetalae</taxon>
        <taxon>rosids</taxon>
        <taxon>malvids</taxon>
        <taxon>Brassicales</taxon>
        <taxon>Brassicaceae</taxon>
        <taxon>Brassiceae</taxon>
        <taxon>Brassica</taxon>
    </lineage>
</organism>
<comment type="caution">
    <text evidence="1">The sequence shown here is derived from an EMBL/GenBank/DDBJ whole genome shotgun (WGS) entry which is preliminary data.</text>
</comment>